<protein>
    <submittedName>
        <fullName evidence="5">4Fe-4S binding protein</fullName>
    </submittedName>
</protein>
<accession>A0A561DRM5</accession>
<dbReference type="Gene3D" id="3.30.70.20">
    <property type="match status" value="1"/>
</dbReference>
<reference evidence="5 6" key="1">
    <citation type="submission" date="2019-06" db="EMBL/GenBank/DDBJ databases">
        <title>Sorghum-associated microbial communities from plants grown in Nebraska, USA.</title>
        <authorList>
            <person name="Schachtman D."/>
        </authorList>
    </citation>
    <scope>NUCLEOTIDE SEQUENCE [LARGE SCALE GENOMIC DNA]</scope>
    <source>
        <strain evidence="5 6">2482</strain>
    </source>
</reference>
<dbReference type="Proteomes" id="UP000319671">
    <property type="component" value="Unassembled WGS sequence"/>
</dbReference>
<evidence type="ECO:0000256" key="3">
    <source>
        <dbReference type="ARBA" id="ARBA00023014"/>
    </source>
</evidence>
<proteinExistence type="predicted"/>
<dbReference type="PROSITE" id="PS00198">
    <property type="entry name" value="4FE4S_FER_1"/>
    <property type="match status" value="1"/>
</dbReference>
<dbReference type="GO" id="GO:0051536">
    <property type="term" value="F:iron-sulfur cluster binding"/>
    <property type="evidence" value="ECO:0007669"/>
    <property type="project" value="UniProtKB-KW"/>
</dbReference>
<name>A0A561DRM5_9BACI</name>
<comment type="caution">
    <text evidence="5">The sequence shown here is derived from an EMBL/GenBank/DDBJ whole genome shotgun (WGS) entry which is preliminary data.</text>
</comment>
<dbReference type="SUPFAM" id="SSF54862">
    <property type="entry name" value="4Fe-4S ferredoxins"/>
    <property type="match status" value="1"/>
</dbReference>
<feature type="domain" description="4Fe-4S ferredoxin-type" evidence="4">
    <location>
        <begin position="48"/>
        <end position="77"/>
    </location>
</feature>
<evidence type="ECO:0000256" key="1">
    <source>
        <dbReference type="ARBA" id="ARBA00022723"/>
    </source>
</evidence>
<keyword evidence="2" id="KW-0408">Iron</keyword>
<dbReference type="InterPro" id="IPR017896">
    <property type="entry name" value="4Fe4S_Fe-S-bd"/>
</dbReference>
<dbReference type="Pfam" id="PF12837">
    <property type="entry name" value="Fer4_6"/>
    <property type="match status" value="1"/>
</dbReference>
<dbReference type="AlphaFoldDB" id="A0A561DRM5"/>
<gene>
    <name evidence="5" type="ORF">FB550_10254</name>
</gene>
<dbReference type="RefSeq" id="WP_144562876.1">
    <property type="nucleotide sequence ID" value="NZ_VIVN01000002.1"/>
</dbReference>
<keyword evidence="1" id="KW-0479">Metal-binding</keyword>
<evidence type="ECO:0000313" key="6">
    <source>
        <dbReference type="Proteomes" id="UP000319671"/>
    </source>
</evidence>
<dbReference type="PROSITE" id="PS51379">
    <property type="entry name" value="4FE4S_FER_2"/>
    <property type="match status" value="1"/>
</dbReference>
<dbReference type="GO" id="GO:0046872">
    <property type="term" value="F:metal ion binding"/>
    <property type="evidence" value="ECO:0007669"/>
    <property type="project" value="UniProtKB-KW"/>
</dbReference>
<dbReference type="InterPro" id="IPR017900">
    <property type="entry name" value="4Fe4S_Fe_S_CS"/>
</dbReference>
<keyword evidence="3" id="KW-0411">Iron-sulfur</keyword>
<evidence type="ECO:0000256" key="2">
    <source>
        <dbReference type="ARBA" id="ARBA00023004"/>
    </source>
</evidence>
<evidence type="ECO:0000313" key="5">
    <source>
        <dbReference type="EMBL" id="TWE06036.1"/>
    </source>
</evidence>
<dbReference type="EMBL" id="VIVN01000002">
    <property type="protein sequence ID" value="TWE06036.1"/>
    <property type="molecule type" value="Genomic_DNA"/>
</dbReference>
<sequence>MSLLVNWLESMHVYTKVTNNCSRKKHLRSTCRTCADACRYGALIITSTSIEIDLRKCNSCGDCIIACPLSAIEGVLETRKFDKGSLVYKESYIPTVKELLIYKQRGLTAIKSGSTPLHQNWTNVLYQANKTLQLFEESPIRILENRKEKGMSRRAFLTSLQKEGKQFAKTMAPAVWKLEANEWNLSRYYPINSMKWI</sequence>
<keyword evidence="6" id="KW-1185">Reference proteome</keyword>
<organism evidence="5 6">
    <name type="scientific">Neobacillus bataviensis</name>
    <dbReference type="NCBI Taxonomy" id="220685"/>
    <lineage>
        <taxon>Bacteria</taxon>
        <taxon>Bacillati</taxon>
        <taxon>Bacillota</taxon>
        <taxon>Bacilli</taxon>
        <taxon>Bacillales</taxon>
        <taxon>Bacillaceae</taxon>
        <taxon>Neobacillus</taxon>
    </lineage>
</organism>
<evidence type="ECO:0000259" key="4">
    <source>
        <dbReference type="PROSITE" id="PS51379"/>
    </source>
</evidence>